<sequence length="269" mass="30720">MNRLPYGIASAPAVWQRIIEQILSGIPNTLVYLDDILITGETETDRLNNLETVLNTLNEYGRKFQESLEYCSHVIDRNGLHMADDKMRAINDAPEPLNILMADPELPLRLSWDSSSYGIGAVLSHVDNEGNERPIYFISWTLSLAENKWESVPTPCYRIHMDFAGPFMNNMFLIIVDSYSNCPEVIAMNSTTTQNTIKVLREIYLRHGIPEKVVTDKGPQFVSNEMKLFFKSNVCEIQHLKSAPYYPATKRFVRTLKISLRSMKNEGLI</sequence>
<proteinExistence type="predicted"/>
<evidence type="ECO:0000313" key="3">
    <source>
        <dbReference type="EMBL" id="UYV65872.1"/>
    </source>
</evidence>
<feature type="domain" description="Integrase catalytic" evidence="2">
    <location>
        <begin position="151"/>
        <end position="269"/>
    </location>
</feature>
<dbReference type="Pfam" id="PF17919">
    <property type="entry name" value="RT_RNaseH_2"/>
    <property type="match status" value="1"/>
</dbReference>
<dbReference type="InterPro" id="IPR041577">
    <property type="entry name" value="RT_RNaseH_2"/>
</dbReference>
<dbReference type="InterPro" id="IPR050951">
    <property type="entry name" value="Retrovirus_Pol_polyprotein"/>
</dbReference>
<protein>
    <submittedName>
        <fullName evidence="3">K02A2.6-like</fullName>
    </submittedName>
</protein>
<evidence type="ECO:0000256" key="1">
    <source>
        <dbReference type="ARBA" id="ARBA00023268"/>
    </source>
</evidence>
<organism evidence="3 4">
    <name type="scientific">Cordylochernes scorpioides</name>
    <dbReference type="NCBI Taxonomy" id="51811"/>
    <lineage>
        <taxon>Eukaryota</taxon>
        <taxon>Metazoa</taxon>
        <taxon>Ecdysozoa</taxon>
        <taxon>Arthropoda</taxon>
        <taxon>Chelicerata</taxon>
        <taxon>Arachnida</taxon>
        <taxon>Pseudoscorpiones</taxon>
        <taxon>Cheliferoidea</taxon>
        <taxon>Chernetidae</taxon>
        <taxon>Cordylochernes</taxon>
    </lineage>
</organism>
<dbReference type="PANTHER" id="PTHR37984:SF5">
    <property type="entry name" value="PROTEIN NYNRIN-LIKE"/>
    <property type="match status" value="1"/>
</dbReference>
<dbReference type="Gene3D" id="3.30.420.10">
    <property type="entry name" value="Ribonuclease H-like superfamily/Ribonuclease H"/>
    <property type="match status" value="1"/>
</dbReference>
<dbReference type="EMBL" id="CP092865">
    <property type="protein sequence ID" value="UYV65872.1"/>
    <property type="molecule type" value="Genomic_DNA"/>
</dbReference>
<dbReference type="Pfam" id="PF00078">
    <property type="entry name" value="RVT_1"/>
    <property type="match status" value="1"/>
</dbReference>
<dbReference type="Pfam" id="PF00665">
    <property type="entry name" value="rve"/>
    <property type="match status" value="1"/>
</dbReference>
<dbReference type="InterPro" id="IPR036397">
    <property type="entry name" value="RNaseH_sf"/>
</dbReference>
<dbReference type="PROSITE" id="PS50994">
    <property type="entry name" value="INTEGRASE"/>
    <property type="match status" value="1"/>
</dbReference>
<dbReference type="SUPFAM" id="SSF53098">
    <property type="entry name" value="Ribonuclease H-like"/>
    <property type="match status" value="1"/>
</dbReference>
<dbReference type="InterPro" id="IPR012337">
    <property type="entry name" value="RNaseH-like_sf"/>
</dbReference>
<dbReference type="SUPFAM" id="SSF56672">
    <property type="entry name" value="DNA/RNA polymerases"/>
    <property type="match status" value="1"/>
</dbReference>
<keyword evidence="1" id="KW-0511">Multifunctional enzyme</keyword>
<dbReference type="Gene3D" id="3.30.70.270">
    <property type="match status" value="1"/>
</dbReference>
<accession>A0ABY6KBM7</accession>
<dbReference type="InterPro" id="IPR043502">
    <property type="entry name" value="DNA/RNA_pol_sf"/>
</dbReference>
<gene>
    <name evidence="3" type="ORF">LAZ67_3005770</name>
</gene>
<name>A0ABY6KBM7_9ARAC</name>
<keyword evidence="4" id="KW-1185">Reference proteome</keyword>
<dbReference type="Proteomes" id="UP001235939">
    <property type="component" value="Chromosome 03"/>
</dbReference>
<evidence type="ECO:0000259" key="2">
    <source>
        <dbReference type="PROSITE" id="PS50994"/>
    </source>
</evidence>
<dbReference type="InterPro" id="IPR000477">
    <property type="entry name" value="RT_dom"/>
</dbReference>
<dbReference type="InterPro" id="IPR043128">
    <property type="entry name" value="Rev_trsase/Diguanyl_cyclase"/>
</dbReference>
<dbReference type="InterPro" id="IPR001584">
    <property type="entry name" value="Integrase_cat-core"/>
</dbReference>
<reference evidence="3 4" key="1">
    <citation type="submission" date="2022-01" db="EMBL/GenBank/DDBJ databases">
        <title>A chromosomal length assembly of Cordylochernes scorpioides.</title>
        <authorList>
            <person name="Zeh D."/>
            <person name="Zeh J."/>
        </authorList>
    </citation>
    <scope>NUCLEOTIDE SEQUENCE [LARGE SCALE GENOMIC DNA]</scope>
    <source>
        <strain evidence="3">IN4F17</strain>
        <tissue evidence="3">Whole Body</tissue>
    </source>
</reference>
<evidence type="ECO:0000313" key="4">
    <source>
        <dbReference type="Proteomes" id="UP001235939"/>
    </source>
</evidence>
<dbReference type="PANTHER" id="PTHR37984">
    <property type="entry name" value="PROTEIN CBG26694"/>
    <property type="match status" value="1"/>
</dbReference>